<gene>
    <name evidence="2" type="ORF">CBOVIS_LOCUS3956</name>
</gene>
<sequence length="195" mass="22409">MQRVHGSQKDLATAASSRHPLFLHISNLPNVMKRSNTVSTQRPSSRNTMHSPPQLFVSLGETVPRQEKRVSFKDAELNHNRPLSCASSPLPPNRKVGYHNRKLHRCDTGDMALLERYLSRESLYDPFDSPSRSSQALTGTRRQIRREQDAAPNIRKRLSRSCDHLNEHNFSPRLPPIRRRPTKHVPTLQHLNRHG</sequence>
<feature type="compositionally biased region" description="Polar residues" evidence="1">
    <location>
        <begin position="130"/>
        <end position="141"/>
    </location>
</feature>
<keyword evidence="3" id="KW-1185">Reference proteome</keyword>
<evidence type="ECO:0000256" key="1">
    <source>
        <dbReference type="SAM" id="MobiDB-lite"/>
    </source>
</evidence>
<proteinExistence type="predicted"/>
<dbReference type="Proteomes" id="UP000494206">
    <property type="component" value="Unassembled WGS sequence"/>
</dbReference>
<name>A0A8S1EBX7_9PELO</name>
<feature type="region of interest" description="Disordered" evidence="1">
    <location>
        <begin position="35"/>
        <end position="54"/>
    </location>
</feature>
<dbReference type="EMBL" id="CADEPM010000002">
    <property type="protein sequence ID" value="CAB3401168.1"/>
    <property type="molecule type" value="Genomic_DNA"/>
</dbReference>
<feature type="region of interest" description="Disordered" evidence="1">
    <location>
        <begin position="125"/>
        <end position="195"/>
    </location>
</feature>
<dbReference type="OrthoDB" id="5873973at2759"/>
<evidence type="ECO:0000313" key="3">
    <source>
        <dbReference type="Proteomes" id="UP000494206"/>
    </source>
</evidence>
<protein>
    <submittedName>
        <fullName evidence="2">Uncharacterized protein</fullName>
    </submittedName>
</protein>
<reference evidence="2 3" key="1">
    <citation type="submission" date="2020-04" db="EMBL/GenBank/DDBJ databases">
        <authorList>
            <person name="Laetsch R D."/>
            <person name="Stevens L."/>
            <person name="Kumar S."/>
            <person name="Blaxter L. M."/>
        </authorList>
    </citation>
    <scope>NUCLEOTIDE SEQUENCE [LARGE SCALE GENOMIC DNA]</scope>
</reference>
<comment type="caution">
    <text evidence="2">The sequence shown here is derived from an EMBL/GenBank/DDBJ whole genome shotgun (WGS) entry which is preliminary data.</text>
</comment>
<dbReference type="AlphaFoldDB" id="A0A8S1EBX7"/>
<organism evidence="2 3">
    <name type="scientific">Caenorhabditis bovis</name>
    <dbReference type="NCBI Taxonomy" id="2654633"/>
    <lineage>
        <taxon>Eukaryota</taxon>
        <taxon>Metazoa</taxon>
        <taxon>Ecdysozoa</taxon>
        <taxon>Nematoda</taxon>
        <taxon>Chromadorea</taxon>
        <taxon>Rhabditida</taxon>
        <taxon>Rhabditina</taxon>
        <taxon>Rhabditomorpha</taxon>
        <taxon>Rhabditoidea</taxon>
        <taxon>Rhabditidae</taxon>
        <taxon>Peloderinae</taxon>
        <taxon>Caenorhabditis</taxon>
    </lineage>
</organism>
<evidence type="ECO:0000313" key="2">
    <source>
        <dbReference type="EMBL" id="CAB3401168.1"/>
    </source>
</evidence>
<accession>A0A8S1EBX7</accession>
<feature type="compositionally biased region" description="Polar residues" evidence="1">
    <location>
        <begin position="35"/>
        <end position="51"/>
    </location>
</feature>